<dbReference type="EMBL" id="SADE01000001">
    <property type="protein sequence ID" value="RVU37908.1"/>
    <property type="molecule type" value="Genomic_DNA"/>
</dbReference>
<reference evidence="2" key="1">
    <citation type="submission" date="2019-01" db="EMBL/GenBank/DDBJ databases">
        <title>Gri0909 isolated from a small marine red alga.</title>
        <authorList>
            <person name="Kim J."/>
            <person name="Jeong S.E."/>
            <person name="Jeon C.O."/>
        </authorList>
    </citation>
    <scope>NUCLEOTIDE SEQUENCE [LARGE SCALE GENOMIC DNA]</scope>
    <source>
        <strain evidence="2">Gri0909</strain>
    </source>
</reference>
<dbReference type="CDD" id="cd14797">
    <property type="entry name" value="DUF302"/>
    <property type="match status" value="1"/>
</dbReference>
<proteinExistence type="predicted"/>
<dbReference type="Gene3D" id="3.30.310.70">
    <property type="entry name" value="TT1751-like domain"/>
    <property type="match status" value="1"/>
</dbReference>
<dbReference type="AlphaFoldDB" id="A0A437QTT4"/>
<dbReference type="InterPro" id="IPR005180">
    <property type="entry name" value="DUF302"/>
</dbReference>
<protein>
    <submittedName>
        <fullName evidence="1">DUF302 domain-containing protein</fullName>
    </submittedName>
</protein>
<evidence type="ECO:0000313" key="1">
    <source>
        <dbReference type="EMBL" id="RVU37908.1"/>
    </source>
</evidence>
<organism evidence="1 2">
    <name type="scientific">Hwanghaeella grinnelliae</name>
    <dbReference type="NCBI Taxonomy" id="2500179"/>
    <lineage>
        <taxon>Bacteria</taxon>
        <taxon>Pseudomonadati</taxon>
        <taxon>Pseudomonadota</taxon>
        <taxon>Alphaproteobacteria</taxon>
        <taxon>Rhodospirillales</taxon>
        <taxon>Rhodospirillaceae</taxon>
        <taxon>Hwanghaeella</taxon>
    </lineage>
</organism>
<evidence type="ECO:0000313" key="2">
    <source>
        <dbReference type="Proteomes" id="UP000287447"/>
    </source>
</evidence>
<sequence length="158" mass="16825">MVRWNGLAGLLIAFWVGFGPHVAFAAPDGLQVLTSPYGFKELEERLGKAITDHGMLRVFKASASAAANRRGVDLPGDSVFGIYRNDFAVRMIEASQLAGTEAPILIHVMEQPDGTAALAYKTPSSVFAPYADGGTALTALARELDTIFYAIARQAVAP</sequence>
<accession>A0A437QTT4</accession>
<comment type="caution">
    <text evidence="1">The sequence shown here is derived from an EMBL/GenBank/DDBJ whole genome shotgun (WGS) entry which is preliminary data.</text>
</comment>
<gene>
    <name evidence="1" type="ORF">EOI86_00980</name>
</gene>
<dbReference type="InterPro" id="IPR035923">
    <property type="entry name" value="TT1751-like_sf"/>
</dbReference>
<keyword evidence="2" id="KW-1185">Reference proteome</keyword>
<name>A0A437QTT4_9PROT</name>
<dbReference type="SUPFAM" id="SSF103247">
    <property type="entry name" value="TT1751-like"/>
    <property type="match status" value="1"/>
</dbReference>
<dbReference type="OrthoDB" id="5783872at2"/>
<dbReference type="RefSeq" id="WP_127763281.1">
    <property type="nucleotide sequence ID" value="NZ_SADE01000001.1"/>
</dbReference>
<dbReference type="Proteomes" id="UP000287447">
    <property type="component" value="Unassembled WGS sequence"/>
</dbReference>